<dbReference type="OrthoDB" id="5564966at2"/>
<dbReference type="InterPro" id="IPR006015">
    <property type="entry name" value="Universal_stress_UspA"/>
</dbReference>
<evidence type="ECO:0000313" key="3">
    <source>
        <dbReference type="EMBL" id="SFZ80830.1"/>
    </source>
</evidence>
<dbReference type="EMBL" id="FPKU01000001">
    <property type="protein sequence ID" value="SFZ80830.1"/>
    <property type="molecule type" value="Genomic_DNA"/>
</dbReference>
<protein>
    <submittedName>
        <fullName evidence="3">Nucleotide-binding universal stress protein, UspA family</fullName>
    </submittedName>
</protein>
<dbReference type="Gene3D" id="3.40.50.620">
    <property type="entry name" value="HUPs"/>
    <property type="match status" value="2"/>
</dbReference>
<dbReference type="RefSeq" id="WP_072338526.1">
    <property type="nucleotide sequence ID" value="NZ_FPKU01000001.1"/>
</dbReference>
<dbReference type="PRINTS" id="PR01438">
    <property type="entry name" value="UNVRSLSTRESS"/>
</dbReference>
<dbReference type="PANTHER" id="PTHR46268">
    <property type="entry name" value="STRESS RESPONSE PROTEIN NHAX"/>
    <property type="match status" value="1"/>
</dbReference>
<dbReference type="CDD" id="cd00293">
    <property type="entry name" value="USP-like"/>
    <property type="match status" value="2"/>
</dbReference>
<accession>A0A1K2HSG8</accession>
<name>A0A1K2HSG8_9HYPH</name>
<dbReference type="Pfam" id="PF00582">
    <property type="entry name" value="Usp"/>
    <property type="match status" value="2"/>
</dbReference>
<sequence>MTAGHRLRHITLATDLTARSDRATERAIQLAAQFQAKLLVVHAVEAAVSAIWDGGPSWRRALDLAEMARRRLFGDLPLSQSVDIDVVVERGDPFEVVLRTCTDAGSDLLVTGVAREEIYGSSRAGRMVEQLASRAPAPLLVVKRKAARPYRNLLIAIDLSPTSAAALHRARQWWPGVEQTLFHAVDLSYASLIGDLENTRRSVEDGAARTCWEWASAELGEEEAKAVAVIAAYGEPSSLIGQFVWEKPVDLVVTGTERKGILSRALLGSVAAAVVEKAPADVLIVPTESG</sequence>
<feature type="domain" description="UspA" evidence="2">
    <location>
        <begin position="8"/>
        <end position="143"/>
    </location>
</feature>
<proteinExistence type="inferred from homology"/>
<gene>
    <name evidence="3" type="ORF">SAMN02983003_0158</name>
</gene>
<keyword evidence="4" id="KW-1185">Reference proteome</keyword>
<evidence type="ECO:0000259" key="2">
    <source>
        <dbReference type="Pfam" id="PF00582"/>
    </source>
</evidence>
<dbReference type="InterPro" id="IPR006016">
    <property type="entry name" value="UspA"/>
</dbReference>
<dbReference type="AlphaFoldDB" id="A0A1K2HSG8"/>
<reference evidence="3 4" key="1">
    <citation type="submission" date="2016-11" db="EMBL/GenBank/DDBJ databases">
        <authorList>
            <person name="Jaros S."/>
            <person name="Januszkiewicz K."/>
            <person name="Wedrychowicz H."/>
        </authorList>
    </citation>
    <scope>NUCLEOTIDE SEQUENCE [LARGE SCALE GENOMIC DNA]</scope>
    <source>
        <strain evidence="3 4">ATCC 23634</strain>
    </source>
</reference>
<dbReference type="InterPro" id="IPR014729">
    <property type="entry name" value="Rossmann-like_a/b/a_fold"/>
</dbReference>
<dbReference type="SUPFAM" id="SSF52402">
    <property type="entry name" value="Adenine nucleotide alpha hydrolases-like"/>
    <property type="match status" value="2"/>
</dbReference>
<evidence type="ECO:0000313" key="4">
    <source>
        <dbReference type="Proteomes" id="UP000183447"/>
    </source>
</evidence>
<feature type="domain" description="UspA" evidence="2">
    <location>
        <begin position="150"/>
        <end position="286"/>
    </location>
</feature>
<dbReference type="Proteomes" id="UP000183447">
    <property type="component" value="Unassembled WGS sequence"/>
</dbReference>
<evidence type="ECO:0000256" key="1">
    <source>
        <dbReference type="ARBA" id="ARBA00008791"/>
    </source>
</evidence>
<organism evidence="3 4">
    <name type="scientific">Devosia enhydra</name>
    <dbReference type="NCBI Taxonomy" id="665118"/>
    <lineage>
        <taxon>Bacteria</taxon>
        <taxon>Pseudomonadati</taxon>
        <taxon>Pseudomonadota</taxon>
        <taxon>Alphaproteobacteria</taxon>
        <taxon>Hyphomicrobiales</taxon>
        <taxon>Devosiaceae</taxon>
        <taxon>Devosia</taxon>
    </lineage>
</organism>
<comment type="similarity">
    <text evidence="1">Belongs to the universal stress protein A family.</text>
</comment>
<dbReference type="PANTHER" id="PTHR46268:SF6">
    <property type="entry name" value="UNIVERSAL STRESS PROTEIN UP12"/>
    <property type="match status" value="1"/>
</dbReference>